<evidence type="ECO:0000313" key="2">
    <source>
        <dbReference type="Proteomes" id="UP000502608"/>
    </source>
</evidence>
<sequence>MNRTLLLCLLSGLYLGCGNSNDDNPAPVIAYTTAPEAEPITGVLIDSAVIGIGYKTASQSGVTDAEGNYSYLAGETVTFFIGALEFPTILATEVATPFNLAASENAQNNVVINITRLLQTLDKDAAPSNGITITDTAIASAEPVDFTLTVSEFATSDAVKATIEHGGQDTATRALVDQTQALSHLLASMVANGIQVGIVGTWRPSNDDENNSFTLVFFNNGTYLHFEVAQDNPDEISGMEWGVYSRDSGTNRVMTRQSFDNNGHSGLTEFKDASGASALYGEIDDNGKLVLSFDKDPDATIDSKITFSAQIDEGIVGTWMMHEVDDEPANENDLLVLIFNADGTYLQGEVEFDNPDDSGVEWGTYSIDPETNIVTLAQTFDTNNDTELTDFSASNTQLYISEDDNTLTLLIDKDKDGSHETELLFQRQ</sequence>
<organism evidence="1 2">
    <name type="scientific">Shewanella aestuarii</name>
    <dbReference type="NCBI Taxonomy" id="1028752"/>
    <lineage>
        <taxon>Bacteria</taxon>
        <taxon>Pseudomonadati</taxon>
        <taxon>Pseudomonadota</taxon>
        <taxon>Gammaproteobacteria</taxon>
        <taxon>Alteromonadales</taxon>
        <taxon>Shewanellaceae</taxon>
        <taxon>Shewanella</taxon>
    </lineage>
</organism>
<reference evidence="1 2" key="1">
    <citation type="submission" date="2020-03" db="EMBL/GenBank/DDBJ databases">
        <title>Complete genome sequence of Shewanella sp.</title>
        <authorList>
            <person name="Kim Y.-S."/>
            <person name="Kim S.-J."/>
            <person name="Jung H.-K."/>
            <person name="Kim K.-H."/>
        </authorList>
    </citation>
    <scope>NUCLEOTIDE SEQUENCE [LARGE SCALE GENOMIC DNA]</scope>
    <source>
        <strain evidence="1 2">PN3F2</strain>
    </source>
</reference>
<proteinExistence type="predicted"/>
<dbReference type="AlphaFoldDB" id="A0A6G9QN35"/>
<protein>
    <submittedName>
        <fullName evidence="1">Copper resistance protein NlpE</fullName>
    </submittedName>
</protein>
<keyword evidence="2" id="KW-1185">Reference proteome</keyword>
<dbReference type="KEGG" id="saes:HBH39_16580"/>
<name>A0A6G9QN35_9GAMM</name>
<accession>A0A6G9QN35</accession>
<gene>
    <name evidence="1" type="ORF">HBH39_16580</name>
</gene>
<dbReference type="RefSeq" id="WP_167679748.1">
    <property type="nucleotide sequence ID" value="NZ_CP050313.1"/>
</dbReference>
<evidence type="ECO:0000313" key="1">
    <source>
        <dbReference type="EMBL" id="QIR15892.1"/>
    </source>
</evidence>
<dbReference type="EMBL" id="CP050313">
    <property type="protein sequence ID" value="QIR15892.1"/>
    <property type="molecule type" value="Genomic_DNA"/>
</dbReference>
<dbReference type="Proteomes" id="UP000502608">
    <property type="component" value="Chromosome"/>
</dbReference>